<sequence length="215" mass="24549">MEVWVGRRLSSSVNGTLEVSDDVYVTRESWRSFTCKTIVDKMKAERGDVYDKTIMGECARERERNLEVIDLTQCCGFIWEYRVCEGTLSRDSSTIIDDMKSLSVRFIAGCRLDVGIVVCSGRDLYTCRWLGVYGGRGVCDLYYVLVLGEILSKVGKDGYKRFEELLSMRWVVYLWMTRDILGSGGTVKVHMGTWVVWGEQLVCYVSEGATLERVF</sequence>
<organism evidence="1 2">
    <name type="scientific">Tanacetum coccineum</name>
    <dbReference type="NCBI Taxonomy" id="301880"/>
    <lineage>
        <taxon>Eukaryota</taxon>
        <taxon>Viridiplantae</taxon>
        <taxon>Streptophyta</taxon>
        <taxon>Embryophyta</taxon>
        <taxon>Tracheophyta</taxon>
        <taxon>Spermatophyta</taxon>
        <taxon>Magnoliopsida</taxon>
        <taxon>eudicotyledons</taxon>
        <taxon>Gunneridae</taxon>
        <taxon>Pentapetalae</taxon>
        <taxon>asterids</taxon>
        <taxon>campanulids</taxon>
        <taxon>Asterales</taxon>
        <taxon>Asteraceae</taxon>
        <taxon>Asteroideae</taxon>
        <taxon>Anthemideae</taxon>
        <taxon>Anthemidinae</taxon>
        <taxon>Tanacetum</taxon>
    </lineage>
</organism>
<reference evidence="1" key="1">
    <citation type="journal article" date="2022" name="Int. J. Mol. Sci.">
        <title>Draft Genome of Tanacetum Coccineum: Genomic Comparison of Closely Related Tanacetum-Family Plants.</title>
        <authorList>
            <person name="Yamashiro T."/>
            <person name="Shiraishi A."/>
            <person name="Nakayama K."/>
            <person name="Satake H."/>
        </authorList>
    </citation>
    <scope>NUCLEOTIDE SEQUENCE</scope>
</reference>
<comment type="caution">
    <text evidence="1">The sequence shown here is derived from an EMBL/GenBank/DDBJ whole genome shotgun (WGS) entry which is preliminary data.</text>
</comment>
<accession>A0ABQ5BZS8</accession>
<dbReference type="EMBL" id="BQNB010013723">
    <property type="protein sequence ID" value="GJT19522.1"/>
    <property type="molecule type" value="Genomic_DNA"/>
</dbReference>
<name>A0ABQ5BZS8_9ASTR</name>
<proteinExistence type="predicted"/>
<evidence type="ECO:0000313" key="2">
    <source>
        <dbReference type="Proteomes" id="UP001151760"/>
    </source>
</evidence>
<evidence type="ECO:0000313" key="1">
    <source>
        <dbReference type="EMBL" id="GJT19522.1"/>
    </source>
</evidence>
<dbReference type="Proteomes" id="UP001151760">
    <property type="component" value="Unassembled WGS sequence"/>
</dbReference>
<protein>
    <submittedName>
        <fullName evidence="1">Uncharacterized protein</fullName>
    </submittedName>
</protein>
<gene>
    <name evidence="1" type="ORF">Tco_0878228</name>
</gene>
<keyword evidence="2" id="KW-1185">Reference proteome</keyword>
<reference evidence="1" key="2">
    <citation type="submission" date="2022-01" db="EMBL/GenBank/DDBJ databases">
        <authorList>
            <person name="Yamashiro T."/>
            <person name="Shiraishi A."/>
            <person name="Satake H."/>
            <person name="Nakayama K."/>
        </authorList>
    </citation>
    <scope>NUCLEOTIDE SEQUENCE</scope>
</reference>